<evidence type="ECO:0000313" key="3">
    <source>
        <dbReference type="Proteomes" id="UP000610456"/>
    </source>
</evidence>
<evidence type="ECO:0000313" key="2">
    <source>
        <dbReference type="EMBL" id="GHA23704.1"/>
    </source>
</evidence>
<evidence type="ECO:0008006" key="4">
    <source>
        <dbReference type="Google" id="ProtNLM"/>
    </source>
</evidence>
<keyword evidence="1" id="KW-0732">Signal</keyword>
<dbReference type="RefSeq" id="WP_229793602.1">
    <property type="nucleotide sequence ID" value="NZ_BMXB01000001.1"/>
</dbReference>
<organism evidence="2 3">
    <name type="scientific">Salinimicrobium marinum</name>
    <dbReference type="NCBI Taxonomy" id="680283"/>
    <lineage>
        <taxon>Bacteria</taxon>
        <taxon>Pseudomonadati</taxon>
        <taxon>Bacteroidota</taxon>
        <taxon>Flavobacteriia</taxon>
        <taxon>Flavobacteriales</taxon>
        <taxon>Flavobacteriaceae</taxon>
        <taxon>Salinimicrobium</taxon>
    </lineage>
</organism>
<keyword evidence="3" id="KW-1185">Reference proteome</keyword>
<dbReference type="EMBL" id="BMXB01000001">
    <property type="protein sequence ID" value="GHA23704.1"/>
    <property type="molecule type" value="Genomic_DNA"/>
</dbReference>
<accession>A0A918VRX8</accession>
<evidence type="ECO:0000256" key="1">
    <source>
        <dbReference type="SAM" id="SignalP"/>
    </source>
</evidence>
<feature type="signal peptide" evidence="1">
    <location>
        <begin position="1"/>
        <end position="28"/>
    </location>
</feature>
<reference evidence="2" key="2">
    <citation type="submission" date="2020-09" db="EMBL/GenBank/DDBJ databases">
        <authorList>
            <person name="Sun Q."/>
            <person name="Kim S."/>
        </authorList>
    </citation>
    <scope>NUCLEOTIDE SEQUENCE</scope>
    <source>
        <strain evidence="2">KCTC 12719</strain>
    </source>
</reference>
<gene>
    <name evidence="2" type="ORF">GCM10007103_00970</name>
</gene>
<reference evidence="2" key="1">
    <citation type="journal article" date="2014" name="Int. J. Syst. Evol. Microbiol.">
        <title>Complete genome sequence of Corynebacterium casei LMG S-19264T (=DSM 44701T), isolated from a smear-ripened cheese.</title>
        <authorList>
            <consortium name="US DOE Joint Genome Institute (JGI-PGF)"/>
            <person name="Walter F."/>
            <person name="Albersmeier A."/>
            <person name="Kalinowski J."/>
            <person name="Ruckert C."/>
        </authorList>
    </citation>
    <scope>NUCLEOTIDE SEQUENCE</scope>
    <source>
        <strain evidence="2">KCTC 12719</strain>
    </source>
</reference>
<comment type="caution">
    <text evidence="2">The sequence shown here is derived from an EMBL/GenBank/DDBJ whole genome shotgun (WGS) entry which is preliminary data.</text>
</comment>
<proteinExistence type="predicted"/>
<name>A0A918VRX8_9FLAO</name>
<protein>
    <recommendedName>
        <fullName evidence="4">Alpha-ketoglutarate decarboxylase</fullName>
    </recommendedName>
</protein>
<dbReference type="AlphaFoldDB" id="A0A918VRX8"/>
<dbReference type="Proteomes" id="UP000610456">
    <property type="component" value="Unassembled WGS sequence"/>
</dbReference>
<sequence>MIHLIYLKKRHFFTCILLILSTPSLLFAQNTPAAEADFFDHVRYGGSLGLSFSNGFFNASIAPKAIYDFNEYASAGVGLLGSYSNASNYNAYTYGGSILGLFRPFRSLQLSAEFEELNVTREWELDGGNRKESYWYPALFLGLGYNTGPVTVGIRYDVLYDDDKSIYGNAFMPFVSVYF</sequence>
<feature type="chain" id="PRO_5037793222" description="Alpha-ketoglutarate decarboxylase" evidence="1">
    <location>
        <begin position="29"/>
        <end position="179"/>
    </location>
</feature>